<accession>A0A4U2YE76</accession>
<evidence type="ECO:0000313" key="1">
    <source>
        <dbReference type="EMBL" id="TKI59217.1"/>
    </source>
</evidence>
<comment type="caution">
    <text evidence="1">The sequence shown here is derived from an EMBL/GenBank/DDBJ whole genome shotgun (WGS) entry which is preliminary data.</text>
</comment>
<name>A0A4U2YE76_9BACL</name>
<sequence>MSKMSRIVFSITTILGLVVGGGTILARPDYVWDFEDFYSYAVDSKADPGNVFLSGYTKGTGPDLRKVTTSSKFYKNGTYITSETESDTGRDAWTKTSYYTRPGTTEAEVKTVHKVYTLDGSYLSETSAAIWKKKK</sequence>
<dbReference type="OrthoDB" id="9879953at2"/>
<dbReference type="RefSeq" id="WP_162309129.1">
    <property type="nucleotide sequence ID" value="NZ_SZNK01000001.1"/>
</dbReference>
<keyword evidence="2" id="KW-1185">Reference proteome</keyword>
<organism evidence="1 2">
    <name type="scientific">Brevibacillus antibioticus</name>
    <dbReference type="NCBI Taxonomy" id="2570228"/>
    <lineage>
        <taxon>Bacteria</taxon>
        <taxon>Bacillati</taxon>
        <taxon>Bacillota</taxon>
        <taxon>Bacilli</taxon>
        <taxon>Bacillales</taxon>
        <taxon>Paenibacillaceae</taxon>
        <taxon>Brevibacillus</taxon>
    </lineage>
</organism>
<gene>
    <name evidence="1" type="ORF">E8L90_29550</name>
</gene>
<evidence type="ECO:0000313" key="2">
    <source>
        <dbReference type="Proteomes" id="UP000307841"/>
    </source>
</evidence>
<proteinExistence type="predicted"/>
<dbReference type="Proteomes" id="UP000307841">
    <property type="component" value="Unassembled WGS sequence"/>
</dbReference>
<dbReference type="EMBL" id="SZNK01000001">
    <property type="protein sequence ID" value="TKI59217.1"/>
    <property type="molecule type" value="Genomic_DNA"/>
</dbReference>
<dbReference type="AlphaFoldDB" id="A0A4U2YE76"/>
<reference evidence="1 2" key="1">
    <citation type="submission" date="2019-04" db="EMBL/GenBank/DDBJ databases">
        <title>Whole genome sequencing of Brevibacillus sp. TGS2-1.</title>
        <authorList>
            <person name="Choi A."/>
        </authorList>
    </citation>
    <scope>NUCLEOTIDE SEQUENCE [LARGE SCALE GENOMIC DNA]</scope>
    <source>
        <strain evidence="1 2">TGS2-1</strain>
    </source>
</reference>
<protein>
    <submittedName>
        <fullName evidence="1">Uncharacterized protein</fullName>
    </submittedName>
</protein>